<dbReference type="GO" id="GO:0030246">
    <property type="term" value="F:carbohydrate binding"/>
    <property type="evidence" value="ECO:0007669"/>
    <property type="project" value="InterPro"/>
</dbReference>
<dbReference type="Gene3D" id="2.70.98.10">
    <property type="match status" value="1"/>
</dbReference>
<reference evidence="4" key="2">
    <citation type="submission" date="2020-09" db="EMBL/GenBank/DDBJ databases">
        <authorList>
            <person name="Sun Q."/>
            <person name="Ohkuma M."/>
        </authorList>
    </citation>
    <scope>NUCLEOTIDE SEQUENCE</scope>
    <source>
        <strain evidence="4">JCM 12862</strain>
    </source>
</reference>
<name>A0A8J3FFA3_9FLAO</name>
<comment type="subunit">
    <text evidence="2">Monomer.</text>
</comment>
<dbReference type="Pfam" id="PF01263">
    <property type="entry name" value="Aldose_epim"/>
    <property type="match status" value="1"/>
</dbReference>
<comment type="caution">
    <text evidence="4">The sequence shown here is derived from an EMBL/GenBank/DDBJ whole genome shotgun (WGS) entry which is preliminary data.</text>
</comment>
<protein>
    <submittedName>
        <fullName evidence="4">Aldose epimerase</fullName>
    </submittedName>
</protein>
<organism evidence="4 5">
    <name type="scientific">Yeosuana aromativorans</name>
    <dbReference type="NCBI Taxonomy" id="288019"/>
    <lineage>
        <taxon>Bacteria</taxon>
        <taxon>Pseudomonadati</taxon>
        <taxon>Bacteroidota</taxon>
        <taxon>Flavobacteriia</taxon>
        <taxon>Flavobacteriales</taxon>
        <taxon>Flavobacteriaceae</taxon>
        <taxon>Yeosuana</taxon>
    </lineage>
</organism>
<dbReference type="InterPro" id="IPR008183">
    <property type="entry name" value="Aldose_1/G6P_1-epimerase"/>
</dbReference>
<dbReference type="PANTHER" id="PTHR10091">
    <property type="entry name" value="ALDOSE-1-EPIMERASE"/>
    <property type="match status" value="1"/>
</dbReference>
<evidence type="ECO:0000256" key="3">
    <source>
        <dbReference type="ARBA" id="ARBA00022837"/>
    </source>
</evidence>
<keyword evidence="3" id="KW-0106">Calcium</keyword>
<gene>
    <name evidence="4" type="ORF">GCM10007962_02940</name>
</gene>
<dbReference type="GO" id="GO:0006006">
    <property type="term" value="P:glucose metabolic process"/>
    <property type="evidence" value="ECO:0007669"/>
    <property type="project" value="TreeGrafter"/>
</dbReference>
<evidence type="ECO:0000256" key="2">
    <source>
        <dbReference type="ARBA" id="ARBA00011245"/>
    </source>
</evidence>
<dbReference type="RefSeq" id="WP_188649497.1">
    <property type="nucleotide sequence ID" value="NZ_BMNR01000001.1"/>
</dbReference>
<comment type="cofactor">
    <cofactor evidence="1">
        <name>Ca(2+)</name>
        <dbReference type="ChEBI" id="CHEBI:29108"/>
    </cofactor>
</comment>
<dbReference type="InterPro" id="IPR014718">
    <property type="entry name" value="GH-type_carb-bd"/>
</dbReference>
<sequence>MYKINQTQGLDKSSHYLEIENSKHNSYAKIHLNLGASLQELILDGHHIIKDLSPLTYNNTYASSILFPFANRIKDGLYTFNGKPYQLEINQKEENNALHGLVYNKTFKLVEQKTTEENAIVKLLYNETKHSVGFPYTYSIQLIYTLTKNTIDLNVSIENTGTDGFPFTIGWHPYFLSHNLNNSYLKFDSNDTLVFDDRNITVDKKPFNIDGEFRLKNKNLDDCFLLNSNEIRFFTPKYSFVMTSSETDNFLQLYTPPHPNTIAIEPTTGVSDSFNNGIGLKTLDPQTFYEINWNITIN</sequence>
<dbReference type="PANTHER" id="PTHR10091:SF0">
    <property type="entry name" value="GALACTOSE MUTAROTASE"/>
    <property type="match status" value="1"/>
</dbReference>
<accession>A0A8J3FFA3</accession>
<dbReference type="InterPro" id="IPR011013">
    <property type="entry name" value="Gal_mutarotase_sf_dom"/>
</dbReference>
<evidence type="ECO:0000313" key="4">
    <source>
        <dbReference type="EMBL" id="GGK12081.1"/>
    </source>
</evidence>
<dbReference type="AlphaFoldDB" id="A0A8J3FFA3"/>
<dbReference type="GO" id="GO:0033499">
    <property type="term" value="P:galactose catabolic process via UDP-galactose, Leloir pathway"/>
    <property type="evidence" value="ECO:0007669"/>
    <property type="project" value="TreeGrafter"/>
</dbReference>
<dbReference type="SUPFAM" id="SSF74650">
    <property type="entry name" value="Galactose mutarotase-like"/>
    <property type="match status" value="1"/>
</dbReference>
<proteinExistence type="predicted"/>
<reference evidence="4" key="1">
    <citation type="journal article" date="2014" name="Int. J. Syst. Evol. Microbiol.">
        <title>Complete genome sequence of Corynebacterium casei LMG S-19264T (=DSM 44701T), isolated from a smear-ripened cheese.</title>
        <authorList>
            <consortium name="US DOE Joint Genome Institute (JGI-PGF)"/>
            <person name="Walter F."/>
            <person name="Albersmeier A."/>
            <person name="Kalinowski J."/>
            <person name="Ruckert C."/>
        </authorList>
    </citation>
    <scope>NUCLEOTIDE SEQUENCE</scope>
    <source>
        <strain evidence="4">JCM 12862</strain>
    </source>
</reference>
<evidence type="ECO:0000256" key="1">
    <source>
        <dbReference type="ARBA" id="ARBA00001913"/>
    </source>
</evidence>
<dbReference type="EMBL" id="BMNR01000001">
    <property type="protein sequence ID" value="GGK12081.1"/>
    <property type="molecule type" value="Genomic_DNA"/>
</dbReference>
<dbReference type="GO" id="GO:0004034">
    <property type="term" value="F:aldose 1-epimerase activity"/>
    <property type="evidence" value="ECO:0007669"/>
    <property type="project" value="TreeGrafter"/>
</dbReference>
<keyword evidence="5" id="KW-1185">Reference proteome</keyword>
<dbReference type="CDD" id="cd01081">
    <property type="entry name" value="Aldose_epim"/>
    <property type="match status" value="1"/>
</dbReference>
<evidence type="ECO:0000313" key="5">
    <source>
        <dbReference type="Proteomes" id="UP000612329"/>
    </source>
</evidence>
<dbReference type="Proteomes" id="UP000612329">
    <property type="component" value="Unassembled WGS sequence"/>
</dbReference>